<dbReference type="InterPro" id="IPR001845">
    <property type="entry name" value="HTH_ArsR_DNA-bd_dom"/>
</dbReference>
<feature type="domain" description="HTH arsR-type" evidence="2">
    <location>
        <begin position="1"/>
        <end position="91"/>
    </location>
</feature>
<evidence type="ECO:0000259" key="2">
    <source>
        <dbReference type="PROSITE" id="PS50987"/>
    </source>
</evidence>
<organism evidence="3 4">
    <name type="scientific">Evansella caseinilytica</name>
    <dbReference type="NCBI Taxonomy" id="1503961"/>
    <lineage>
        <taxon>Bacteria</taxon>
        <taxon>Bacillati</taxon>
        <taxon>Bacillota</taxon>
        <taxon>Bacilli</taxon>
        <taxon>Bacillales</taxon>
        <taxon>Bacillaceae</taxon>
        <taxon>Evansella</taxon>
    </lineage>
</organism>
<dbReference type="EMBL" id="FNPI01000001">
    <property type="protein sequence ID" value="SDY22837.1"/>
    <property type="molecule type" value="Genomic_DNA"/>
</dbReference>
<evidence type="ECO:0000313" key="4">
    <source>
        <dbReference type="Proteomes" id="UP000198935"/>
    </source>
</evidence>
<dbReference type="PANTHER" id="PTHR38600">
    <property type="entry name" value="TRANSCRIPTIONAL REGULATORY PROTEIN"/>
    <property type="match status" value="1"/>
</dbReference>
<proteinExistence type="predicted"/>
<dbReference type="Gene3D" id="1.10.10.10">
    <property type="entry name" value="Winged helix-like DNA-binding domain superfamily/Winged helix DNA-binding domain"/>
    <property type="match status" value="1"/>
</dbReference>
<name>A0A1H3I540_9BACI</name>
<gene>
    <name evidence="3" type="ORF">SAMN05421736_101721</name>
</gene>
<dbReference type="PANTHER" id="PTHR38600:SF2">
    <property type="entry name" value="SLL0088 PROTEIN"/>
    <property type="match status" value="1"/>
</dbReference>
<dbReference type="InterPro" id="IPR036390">
    <property type="entry name" value="WH_DNA-bd_sf"/>
</dbReference>
<dbReference type="OrthoDB" id="9799175at2"/>
<dbReference type="InterPro" id="IPR036388">
    <property type="entry name" value="WH-like_DNA-bd_sf"/>
</dbReference>
<dbReference type="GO" id="GO:0003677">
    <property type="term" value="F:DNA binding"/>
    <property type="evidence" value="ECO:0007669"/>
    <property type="project" value="UniProtKB-KW"/>
</dbReference>
<dbReference type="InterPro" id="IPR011991">
    <property type="entry name" value="ArsR-like_HTH"/>
</dbReference>
<dbReference type="Proteomes" id="UP000198935">
    <property type="component" value="Unassembled WGS sequence"/>
</dbReference>
<protein>
    <submittedName>
        <fullName evidence="3">DNA-binding transcriptional regulator, ArsR family</fullName>
    </submittedName>
</protein>
<keyword evidence="1 3" id="KW-0238">DNA-binding</keyword>
<dbReference type="PROSITE" id="PS50987">
    <property type="entry name" value="HTH_ARSR_2"/>
    <property type="match status" value="1"/>
</dbReference>
<dbReference type="STRING" id="1503961.SAMN05421736_101721"/>
<evidence type="ECO:0000313" key="3">
    <source>
        <dbReference type="EMBL" id="SDY22837.1"/>
    </source>
</evidence>
<dbReference type="Pfam" id="PF01022">
    <property type="entry name" value="HTH_5"/>
    <property type="match status" value="1"/>
</dbReference>
<evidence type="ECO:0000256" key="1">
    <source>
        <dbReference type="ARBA" id="ARBA00023125"/>
    </source>
</evidence>
<dbReference type="SUPFAM" id="SSF46785">
    <property type="entry name" value="Winged helix' DNA-binding domain"/>
    <property type="match status" value="1"/>
</dbReference>
<keyword evidence="4" id="KW-1185">Reference proteome</keyword>
<dbReference type="PRINTS" id="PR00778">
    <property type="entry name" value="HTHARSR"/>
</dbReference>
<dbReference type="SMART" id="SM00418">
    <property type="entry name" value="HTH_ARSR"/>
    <property type="match status" value="1"/>
</dbReference>
<dbReference type="AlphaFoldDB" id="A0A1H3I540"/>
<accession>A0A1H3I540</accession>
<sequence length="125" mass="14610">MGEKNHDIFQAISDPTRRKILKLLAGKELSVTAISEHFPMSRTAVSKHLRILSKSKAVIVEKVGRETRYQLQPGALYEVREWLSYFDQYWDNKLAILKHLVEKEEDAANDLTAFKHRMDQENNKR</sequence>
<dbReference type="CDD" id="cd00090">
    <property type="entry name" value="HTH_ARSR"/>
    <property type="match status" value="1"/>
</dbReference>
<dbReference type="NCBIfam" id="NF033788">
    <property type="entry name" value="HTH_metalloreg"/>
    <property type="match status" value="1"/>
</dbReference>
<dbReference type="GO" id="GO:0003700">
    <property type="term" value="F:DNA-binding transcription factor activity"/>
    <property type="evidence" value="ECO:0007669"/>
    <property type="project" value="InterPro"/>
</dbReference>
<reference evidence="4" key="1">
    <citation type="submission" date="2016-10" db="EMBL/GenBank/DDBJ databases">
        <authorList>
            <person name="Varghese N."/>
            <person name="Submissions S."/>
        </authorList>
    </citation>
    <scope>NUCLEOTIDE SEQUENCE [LARGE SCALE GENOMIC DNA]</scope>
    <source>
        <strain evidence="4">SP</strain>
    </source>
</reference>